<dbReference type="InterPro" id="IPR016140">
    <property type="entry name" value="Bifunc_inhib/LTP/seed_store"/>
</dbReference>
<dbReference type="Proteomes" id="UP000195402">
    <property type="component" value="Unassembled WGS sequence"/>
</dbReference>
<evidence type="ECO:0000256" key="7">
    <source>
        <dbReference type="ARBA" id="ARBA00023288"/>
    </source>
</evidence>
<keyword evidence="3" id="KW-0472">Membrane</keyword>
<dbReference type="FunCoup" id="A0A200Q0C7">
    <property type="interactions" value="1"/>
</dbReference>
<evidence type="ECO:0000256" key="4">
    <source>
        <dbReference type="ARBA" id="ARBA00022729"/>
    </source>
</evidence>
<dbReference type="CDD" id="cd00010">
    <property type="entry name" value="AAI_LTSS"/>
    <property type="match status" value="1"/>
</dbReference>
<sequence length="214" mass="21647">MECSRRRILGLGSTVVSMAAVLLCLILTTSPGVSAQAPSPAMAAGGPSPMSESPMGESPMSESPMSESPDCFTSILNMSDCLTYVEAGSNLTTPEKGCCPSLAGLVESTPICLCQFLGNSSSYGIQIDVKRALNLPKVCRVDTPSVSLCAAFGVPVGVPTASQGPISPGRGPVGSMGQESMPPSPDGSNGSSSTPNSVLVFVVGLSSLIIAIVF</sequence>
<comment type="caution">
    <text evidence="11">The sequence shown here is derived from an EMBL/GenBank/DDBJ whole genome shotgun (WGS) entry which is preliminary data.</text>
</comment>
<comment type="subcellular location">
    <subcellularLocation>
        <location evidence="1">Cell membrane</location>
        <topology evidence="1">Lipid-anchor</topology>
        <topology evidence="1">GPI-anchor</topology>
    </subcellularLocation>
</comment>
<dbReference type="InParanoid" id="A0A200Q0C7"/>
<evidence type="ECO:0000256" key="5">
    <source>
        <dbReference type="ARBA" id="ARBA00023157"/>
    </source>
</evidence>
<evidence type="ECO:0000256" key="9">
    <source>
        <dbReference type="SAM" id="SignalP"/>
    </source>
</evidence>
<dbReference type="Pfam" id="PF14368">
    <property type="entry name" value="LTP_2"/>
    <property type="match status" value="1"/>
</dbReference>
<dbReference type="GO" id="GO:0005886">
    <property type="term" value="C:plasma membrane"/>
    <property type="evidence" value="ECO:0007669"/>
    <property type="project" value="UniProtKB-SubCell"/>
</dbReference>
<dbReference type="FunFam" id="1.10.110.10:FF:000001">
    <property type="entry name" value="Bifunctional inhibitor/lipid-transfer protein/seed storage 2S albumin superfamily protein"/>
    <property type="match status" value="1"/>
</dbReference>
<proteinExistence type="inferred from homology"/>
<dbReference type="Gene3D" id="1.10.110.10">
    <property type="entry name" value="Plant lipid-transfer and hydrophobic proteins"/>
    <property type="match status" value="1"/>
</dbReference>
<keyword evidence="6" id="KW-0325">Glycoprotein</keyword>
<organism evidence="11 12">
    <name type="scientific">Macleaya cordata</name>
    <name type="common">Five-seeded plume-poppy</name>
    <name type="synonym">Bocconia cordata</name>
    <dbReference type="NCBI Taxonomy" id="56857"/>
    <lineage>
        <taxon>Eukaryota</taxon>
        <taxon>Viridiplantae</taxon>
        <taxon>Streptophyta</taxon>
        <taxon>Embryophyta</taxon>
        <taxon>Tracheophyta</taxon>
        <taxon>Spermatophyta</taxon>
        <taxon>Magnoliopsida</taxon>
        <taxon>Ranunculales</taxon>
        <taxon>Papaveraceae</taxon>
        <taxon>Papaveroideae</taxon>
        <taxon>Macleaya</taxon>
    </lineage>
</organism>
<evidence type="ECO:0000256" key="8">
    <source>
        <dbReference type="SAM" id="MobiDB-lite"/>
    </source>
</evidence>
<protein>
    <submittedName>
        <fullName evidence="11">Twin-arginine translocation pathway</fullName>
    </submittedName>
</protein>
<accession>A0A200Q0C7</accession>
<dbReference type="SUPFAM" id="SSF47699">
    <property type="entry name" value="Bifunctional inhibitor/lipid-transfer protein/seed storage 2S albumin"/>
    <property type="match status" value="1"/>
</dbReference>
<keyword evidence="4 9" id="KW-0732">Signal</keyword>
<comment type="similarity">
    <text evidence="2">Belongs to the plant LTP family.</text>
</comment>
<evidence type="ECO:0000256" key="3">
    <source>
        <dbReference type="ARBA" id="ARBA00022622"/>
    </source>
</evidence>
<evidence type="ECO:0000256" key="6">
    <source>
        <dbReference type="ARBA" id="ARBA00023180"/>
    </source>
</evidence>
<name>A0A200Q0C7_MACCD</name>
<dbReference type="AlphaFoldDB" id="A0A200Q0C7"/>
<dbReference type="InterPro" id="IPR006311">
    <property type="entry name" value="TAT_signal"/>
</dbReference>
<dbReference type="InterPro" id="IPR043325">
    <property type="entry name" value="LTSS"/>
</dbReference>
<reference evidence="11 12" key="1">
    <citation type="journal article" date="2017" name="Mol. Plant">
        <title>The Genome of Medicinal Plant Macleaya cordata Provides New Insights into Benzylisoquinoline Alkaloids Metabolism.</title>
        <authorList>
            <person name="Liu X."/>
            <person name="Liu Y."/>
            <person name="Huang P."/>
            <person name="Ma Y."/>
            <person name="Qing Z."/>
            <person name="Tang Q."/>
            <person name="Cao H."/>
            <person name="Cheng P."/>
            <person name="Zheng Y."/>
            <person name="Yuan Z."/>
            <person name="Zhou Y."/>
            <person name="Liu J."/>
            <person name="Tang Z."/>
            <person name="Zhuo Y."/>
            <person name="Zhang Y."/>
            <person name="Yu L."/>
            <person name="Huang J."/>
            <person name="Yang P."/>
            <person name="Peng Q."/>
            <person name="Zhang J."/>
            <person name="Jiang W."/>
            <person name="Zhang Z."/>
            <person name="Lin K."/>
            <person name="Ro D.K."/>
            <person name="Chen X."/>
            <person name="Xiong X."/>
            <person name="Shang Y."/>
            <person name="Huang S."/>
            <person name="Zeng J."/>
        </authorList>
    </citation>
    <scope>NUCLEOTIDE SEQUENCE [LARGE SCALE GENOMIC DNA]</scope>
    <source>
        <strain evidence="12">cv. BLH2017</strain>
        <tissue evidence="11">Root</tissue>
    </source>
</reference>
<feature type="domain" description="Bifunctional inhibitor/plant lipid transfer protein/seed storage helical" evidence="10">
    <location>
        <begin position="71"/>
        <end position="149"/>
    </location>
</feature>
<evidence type="ECO:0000256" key="2">
    <source>
        <dbReference type="ARBA" id="ARBA00009748"/>
    </source>
</evidence>
<feature type="region of interest" description="Disordered" evidence="8">
    <location>
        <begin position="163"/>
        <end position="192"/>
    </location>
</feature>
<dbReference type="OrthoDB" id="785314at2759"/>
<dbReference type="GO" id="GO:0098552">
    <property type="term" value="C:side of membrane"/>
    <property type="evidence" value="ECO:0007669"/>
    <property type="project" value="UniProtKB-KW"/>
</dbReference>
<feature type="chain" id="PRO_5013097779" evidence="9">
    <location>
        <begin position="36"/>
        <end position="214"/>
    </location>
</feature>
<dbReference type="STRING" id="56857.A0A200Q0C7"/>
<evidence type="ECO:0000313" key="12">
    <source>
        <dbReference type="Proteomes" id="UP000195402"/>
    </source>
</evidence>
<dbReference type="InterPro" id="IPR036312">
    <property type="entry name" value="Bifun_inhib/LTP/seed_sf"/>
</dbReference>
<feature type="region of interest" description="Disordered" evidence="8">
    <location>
        <begin position="34"/>
        <end position="64"/>
    </location>
</feature>
<keyword evidence="5" id="KW-1015">Disulfide bond</keyword>
<keyword evidence="7" id="KW-0449">Lipoprotein</keyword>
<evidence type="ECO:0000313" key="11">
    <source>
        <dbReference type="EMBL" id="OVA03896.1"/>
    </source>
</evidence>
<evidence type="ECO:0000256" key="1">
    <source>
        <dbReference type="ARBA" id="ARBA00004609"/>
    </source>
</evidence>
<dbReference type="OMA" id="PMSESPM"/>
<evidence type="ECO:0000259" key="10">
    <source>
        <dbReference type="SMART" id="SM00499"/>
    </source>
</evidence>
<feature type="signal peptide" evidence="9">
    <location>
        <begin position="1"/>
        <end position="35"/>
    </location>
</feature>
<keyword evidence="12" id="KW-1185">Reference proteome</keyword>
<dbReference type="PROSITE" id="PS51318">
    <property type="entry name" value="TAT"/>
    <property type="match status" value="1"/>
</dbReference>
<gene>
    <name evidence="11" type="ORF">BVC80_1321g43</name>
</gene>
<keyword evidence="3" id="KW-0336">GPI-anchor</keyword>
<dbReference type="SMART" id="SM00499">
    <property type="entry name" value="AAI"/>
    <property type="match status" value="1"/>
</dbReference>
<dbReference type="PANTHER" id="PTHR33044">
    <property type="entry name" value="BIFUNCTIONAL INHIBITOR/LIPID-TRANSFER PROTEIN/SEED STORAGE 2S ALBUMIN SUPERFAMILY PROTEIN-RELATED"/>
    <property type="match status" value="1"/>
</dbReference>
<dbReference type="EMBL" id="MVGT01003464">
    <property type="protein sequence ID" value="OVA03896.1"/>
    <property type="molecule type" value="Genomic_DNA"/>
</dbReference>